<feature type="compositionally biased region" description="Polar residues" evidence="7">
    <location>
        <begin position="40"/>
        <end position="56"/>
    </location>
</feature>
<keyword evidence="10" id="KW-1185">Reference proteome</keyword>
<dbReference type="GO" id="GO:0016020">
    <property type="term" value="C:membrane"/>
    <property type="evidence" value="ECO:0007669"/>
    <property type="project" value="TreeGrafter"/>
</dbReference>
<reference evidence="9" key="2">
    <citation type="submission" date="2022-01" db="EMBL/GenBank/DDBJ databases">
        <authorList>
            <person name="Hirooka S."/>
            <person name="Miyagishima S.Y."/>
        </authorList>
    </citation>
    <scope>NUCLEOTIDE SEQUENCE</scope>
    <source>
        <strain evidence="9">NBRC 102759</strain>
    </source>
</reference>
<dbReference type="Gene3D" id="2.40.160.120">
    <property type="match status" value="1"/>
</dbReference>
<evidence type="ECO:0000256" key="7">
    <source>
        <dbReference type="SAM" id="MobiDB-lite"/>
    </source>
</evidence>
<dbReference type="InterPro" id="IPR011993">
    <property type="entry name" value="PH-like_dom_sf"/>
</dbReference>
<keyword evidence="2" id="KW-0813">Transport</keyword>
<keyword evidence="5" id="KW-0446">Lipid-binding</keyword>
<evidence type="ECO:0000256" key="3">
    <source>
        <dbReference type="ARBA" id="ARBA00022553"/>
    </source>
</evidence>
<dbReference type="GO" id="GO:0032934">
    <property type="term" value="F:sterol binding"/>
    <property type="evidence" value="ECO:0007669"/>
    <property type="project" value="TreeGrafter"/>
</dbReference>
<protein>
    <recommendedName>
        <fullName evidence="8">PH domain-containing protein</fullName>
    </recommendedName>
</protein>
<feature type="region of interest" description="Disordered" evidence="7">
    <location>
        <begin position="739"/>
        <end position="772"/>
    </location>
</feature>
<dbReference type="Pfam" id="PF00169">
    <property type="entry name" value="PH"/>
    <property type="match status" value="1"/>
</dbReference>
<dbReference type="SUPFAM" id="SSF50729">
    <property type="entry name" value="PH domain-like"/>
    <property type="match status" value="1"/>
</dbReference>
<dbReference type="PROSITE" id="PS50003">
    <property type="entry name" value="PH_DOMAIN"/>
    <property type="match status" value="1"/>
</dbReference>
<comment type="similarity">
    <text evidence="1 6">Belongs to the OSBP family.</text>
</comment>
<dbReference type="InterPro" id="IPR001849">
    <property type="entry name" value="PH_domain"/>
</dbReference>
<evidence type="ECO:0000313" key="10">
    <source>
        <dbReference type="Proteomes" id="UP001061958"/>
    </source>
</evidence>
<accession>A0A9C7PWR9</accession>
<comment type="caution">
    <text evidence="9">The sequence shown here is derived from an EMBL/GenBank/DDBJ whole genome shotgun (WGS) entry which is preliminary data.</text>
</comment>
<evidence type="ECO:0000256" key="2">
    <source>
        <dbReference type="ARBA" id="ARBA00022448"/>
    </source>
</evidence>
<feature type="region of interest" description="Disordered" evidence="7">
    <location>
        <begin position="423"/>
        <end position="452"/>
    </location>
</feature>
<dbReference type="OrthoDB" id="1854502at2759"/>
<feature type="compositionally biased region" description="Basic and acidic residues" evidence="7">
    <location>
        <begin position="210"/>
        <end position="219"/>
    </location>
</feature>
<dbReference type="PANTHER" id="PTHR10972">
    <property type="entry name" value="OXYSTEROL-BINDING PROTEIN-RELATED"/>
    <property type="match status" value="1"/>
</dbReference>
<evidence type="ECO:0000256" key="1">
    <source>
        <dbReference type="ARBA" id="ARBA00008842"/>
    </source>
</evidence>
<feature type="compositionally biased region" description="Basic and acidic residues" evidence="7">
    <location>
        <begin position="1"/>
        <end position="23"/>
    </location>
</feature>
<dbReference type="Pfam" id="PF01237">
    <property type="entry name" value="Oxysterol_BP"/>
    <property type="match status" value="1"/>
</dbReference>
<dbReference type="GO" id="GO:0005829">
    <property type="term" value="C:cytosol"/>
    <property type="evidence" value="ECO:0007669"/>
    <property type="project" value="TreeGrafter"/>
</dbReference>
<proteinExistence type="inferred from homology"/>
<dbReference type="SMART" id="SM00233">
    <property type="entry name" value="PH"/>
    <property type="match status" value="1"/>
</dbReference>
<dbReference type="PANTHER" id="PTHR10972:SF205">
    <property type="entry name" value="OXYSTEROL-BINDING PROTEIN 1"/>
    <property type="match status" value="1"/>
</dbReference>
<evidence type="ECO:0000313" key="9">
    <source>
        <dbReference type="EMBL" id="GJQ12198.1"/>
    </source>
</evidence>
<dbReference type="EMBL" id="BQMJ01000031">
    <property type="protein sequence ID" value="GJQ12198.1"/>
    <property type="molecule type" value="Genomic_DNA"/>
</dbReference>
<dbReference type="Gene3D" id="3.30.70.3490">
    <property type="match status" value="1"/>
</dbReference>
<evidence type="ECO:0000259" key="8">
    <source>
        <dbReference type="PROSITE" id="PS50003"/>
    </source>
</evidence>
<dbReference type="FunFam" id="2.40.160.120:FF:000001">
    <property type="entry name" value="Oxysterol-binding protein"/>
    <property type="match status" value="1"/>
</dbReference>
<feature type="region of interest" description="Disordered" evidence="7">
    <location>
        <begin position="208"/>
        <end position="242"/>
    </location>
</feature>
<name>A0A9C7PWR9_9RHOD</name>
<evidence type="ECO:0000256" key="4">
    <source>
        <dbReference type="ARBA" id="ARBA00023055"/>
    </source>
</evidence>
<dbReference type="GO" id="GO:0120009">
    <property type="term" value="P:intermembrane lipid transfer"/>
    <property type="evidence" value="ECO:0007669"/>
    <property type="project" value="UniProtKB-ARBA"/>
</dbReference>
<dbReference type="SUPFAM" id="SSF144000">
    <property type="entry name" value="Oxysterol-binding protein-like"/>
    <property type="match status" value="1"/>
</dbReference>
<dbReference type="AlphaFoldDB" id="A0A9C7PWR9"/>
<keyword evidence="3" id="KW-0597">Phosphoprotein</keyword>
<reference evidence="9" key="1">
    <citation type="journal article" date="2022" name="Proc. Natl. Acad. Sci. U.S.A.">
        <title>Life cycle and functional genomics of the unicellular red alga Galdieria for elucidating algal and plant evolution and industrial use.</title>
        <authorList>
            <person name="Hirooka S."/>
            <person name="Itabashi T."/>
            <person name="Ichinose T.M."/>
            <person name="Onuma R."/>
            <person name="Fujiwara T."/>
            <person name="Yamashita S."/>
            <person name="Jong L.W."/>
            <person name="Tomita R."/>
            <person name="Iwane A.H."/>
            <person name="Miyagishima S.Y."/>
        </authorList>
    </citation>
    <scope>NUCLEOTIDE SEQUENCE</scope>
    <source>
        <strain evidence="9">NBRC 102759</strain>
    </source>
</reference>
<evidence type="ECO:0000256" key="6">
    <source>
        <dbReference type="RuleBase" id="RU003844"/>
    </source>
</evidence>
<feature type="domain" description="PH" evidence="8">
    <location>
        <begin position="80"/>
        <end position="191"/>
    </location>
</feature>
<dbReference type="InterPro" id="IPR018494">
    <property type="entry name" value="Oxysterol-bd_CS"/>
</dbReference>
<gene>
    <name evidence="9" type="ORF">GpartN1_g3989.t1</name>
</gene>
<dbReference type="Proteomes" id="UP001061958">
    <property type="component" value="Unassembled WGS sequence"/>
</dbReference>
<sequence length="829" mass="93665">MSDSSSEKKGSLTKNTEKPRLPKLETTSAPKTIPPEHFPVSNNETTSGMATQTSTVPGHRRKLSSASGGSTNSLLLRAGVPRMEGHLWKWTNYLKGWQRRLFVLENGVLSYFAERSTPLPENVSPDKNEGTDSNNLTICKGRINLQLAVITPHDTDSTRFAIDVDTRIYHLRADSKELRNQWVDALCKSKSYFEQLVNRAAMRLQVKSANSDEKTKKPESAVGKTAIKAKEPPTIKQSDQVSASSELGVGQLSLQGDFDEASKSRNGLLAELGRVQSRLRSLDPKTISTAESFLKMLEEIFSPDSANSNVVALHTESTSTFSTVTNTLQGLTDTINWVIHVLTTDEGLWLRRLAMEKERRMHAETMLDTQNRTTVEHNEVGTQSLPRTVSVFEHDLDEDEGTEFFDAIGDSVRSSMDLLSPTVATSEPEEDTDAIFSPRSSSGTFQRRTKLPQPKEVMQKPSFWSVLKDSIGKDLSKISMPVTFNEPLSFLQRMAEDIEYSELLDKAVTLENEFDRLLHVSALAVSHYSSTVGRTGKPFNPLLGETYELFLPEKNLRFVSEQVSHHPPISASHAEGGSNEWVYSAVHLVANKFWGKSIEVFPTGTVHVLFSKYGDHITYEKATTCAHNIVIGNVWIDNYGEMVLTNHRTGSYAVVKLKKTGWLSDMRSYGEVKCVVHDKNGNPQRKMSGSWHSYLEEELPNGEKRLIWRAAKRPPPEDSAGFNFTAFAITLNELTPSIEEKIPPTDSRRRPDQRALEESRFSDATNEKQRLEEKQRAARKLRESQGEEYKPLWFEWKYDETTEKSDWKFNGKYYIHRKEKKWDVCPDIF</sequence>
<dbReference type="Gene3D" id="2.30.29.30">
    <property type="entry name" value="Pleckstrin-homology domain (PH domain)/Phosphotyrosine-binding domain (PTB)"/>
    <property type="match status" value="1"/>
</dbReference>
<organism evidence="9 10">
    <name type="scientific">Galdieria partita</name>
    <dbReference type="NCBI Taxonomy" id="83374"/>
    <lineage>
        <taxon>Eukaryota</taxon>
        <taxon>Rhodophyta</taxon>
        <taxon>Bangiophyceae</taxon>
        <taxon>Galdieriales</taxon>
        <taxon>Galdieriaceae</taxon>
        <taxon>Galdieria</taxon>
    </lineage>
</organism>
<keyword evidence="4" id="KW-0445">Lipid transport</keyword>
<dbReference type="PROSITE" id="PS01013">
    <property type="entry name" value="OSBP"/>
    <property type="match status" value="1"/>
</dbReference>
<dbReference type="InterPro" id="IPR000648">
    <property type="entry name" value="Oxysterol-bd"/>
</dbReference>
<evidence type="ECO:0000256" key="5">
    <source>
        <dbReference type="ARBA" id="ARBA00023121"/>
    </source>
</evidence>
<dbReference type="InterPro" id="IPR037239">
    <property type="entry name" value="OSBP_sf"/>
</dbReference>
<feature type="region of interest" description="Disordered" evidence="7">
    <location>
        <begin position="1"/>
        <end position="70"/>
    </location>
</feature>